<keyword evidence="3 4" id="KW-0964">Secreted</keyword>
<keyword evidence="5" id="KW-1185">Reference proteome</keyword>
<evidence type="ECO:0000256" key="1">
    <source>
        <dbReference type="ARBA" id="ARBA00010746"/>
    </source>
</evidence>
<dbReference type="GO" id="GO:0009699">
    <property type="term" value="P:phenylpropanoid biosynthetic process"/>
    <property type="evidence" value="ECO:0007669"/>
    <property type="project" value="UniProtKB-ARBA"/>
</dbReference>
<dbReference type="Proteomes" id="UP000515151">
    <property type="component" value="Chromosome 5"/>
</dbReference>
<reference evidence="5" key="1">
    <citation type="journal article" date="2020" name="Plant Biotechnol. J.">
        <title>The pomegranate (Punica granatum L.) draft genome dissects genetic divergence between soft- and hard-seeded cultivars.</title>
        <authorList>
            <person name="Luo X."/>
            <person name="Li H."/>
            <person name="Wu Z."/>
            <person name="Yao W."/>
            <person name="Zhao P."/>
            <person name="Cao D."/>
            <person name="Yu H."/>
            <person name="Li K."/>
            <person name="Poudel K."/>
            <person name="Zhao D."/>
            <person name="Zhang F."/>
            <person name="Xia X."/>
            <person name="Chen L."/>
            <person name="Wang Q."/>
            <person name="Jing D."/>
            <person name="Cao S."/>
        </authorList>
    </citation>
    <scope>NUCLEOTIDE SEQUENCE [LARGE SCALE GENOMIC DNA]</scope>
</reference>
<dbReference type="RefSeq" id="XP_031395588.1">
    <property type="nucleotide sequence ID" value="XM_031539728.1"/>
</dbReference>
<protein>
    <recommendedName>
        <fullName evidence="4">Dirigent protein</fullName>
    </recommendedName>
</protein>
<dbReference type="InterPro" id="IPR044859">
    <property type="entry name" value="Allene_oxi_cyc_Dirigent"/>
</dbReference>
<dbReference type="OrthoDB" id="1864232at2759"/>
<comment type="function">
    <text evidence="4">Dirigent proteins impart stereoselectivity on the phenoxy radical-coupling reaction, yielding optically active lignans from two molecules of coniferyl alcohol in the biosynthesis of lignans, flavonolignans, and alkaloids and thus plays a central role in plant secondary metabolism.</text>
</comment>
<organism evidence="5 6">
    <name type="scientific">Punica granatum</name>
    <name type="common">Pomegranate</name>
    <dbReference type="NCBI Taxonomy" id="22663"/>
    <lineage>
        <taxon>Eukaryota</taxon>
        <taxon>Viridiplantae</taxon>
        <taxon>Streptophyta</taxon>
        <taxon>Embryophyta</taxon>
        <taxon>Tracheophyta</taxon>
        <taxon>Spermatophyta</taxon>
        <taxon>Magnoliopsida</taxon>
        <taxon>eudicotyledons</taxon>
        <taxon>Gunneridae</taxon>
        <taxon>Pentapetalae</taxon>
        <taxon>rosids</taxon>
        <taxon>malvids</taxon>
        <taxon>Myrtales</taxon>
        <taxon>Lythraceae</taxon>
        <taxon>Punica</taxon>
    </lineage>
</organism>
<gene>
    <name evidence="6" type="primary">LOC116190285</name>
    <name evidence="7" type="synonym">LOC116206894</name>
</gene>
<comment type="subunit">
    <text evidence="2 4">Homodimer.</text>
</comment>
<dbReference type="Gene3D" id="2.40.480.10">
    <property type="entry name" value="Allene oxide cyclase-like"/>
    <property type="match status" value="1"/>
</dbReference>
<keyword evidence="4" id="KW-0052">Apoplast</keyword>
<accession>A0A6P8C248</accession>
<dbReference type="GeneID" id="116190285"/>
<dbReference type="AlphaFoldDB" id="A0A6P8C248"/>
<evidence type="ECO:0000313" key="6">
    <source>
        <dbReference type="RefSeq" id="XP_031375826.1"/>
    </source>
</evidence>
<comment type="similarity">
    <text evidence="1 4">Belongs to the plant dirigent protein family.</text>
</comment>
<feature type="non-terminal residue" evidence="6">
    <location>
        <position position="1"/>
    </location>
</feature>
<evidence type="ECO:0000256" key="2">
    <source>
        <dbReference type="ARBA" id="ARBA00011738"/>
    </source>
</evidence>
<dbReference type="RefSeq" id="XP_031375826.1">
    <property type="nucleotide sequence ID" value="XM_031519966.1"/>
</dbReference>
<name>A0A6P8C248_PUNGR</name>
<dbReference type="InterPro" id="IPR004265">
    <property type="entry name" value="Dirigent"/>
</dbReference>
<evidence type="ECO:0000313" key="7">
    <source>
        <dbReference type="RefSeq" id="XP_031395588.1"/>
    </source>
</evidence>
<evidence type="ECO:0000256" key="4">
    <source>
        <dbReference type="RuleBase" id="RU363099"/>
    </source>
</evidence>
<comment type="subcellular location">
    <subcellularLocation>
        <location evidence="4">Secreted</location>
        <location evidence="4">Extracellular space</location>
        <location evidence="4">Apoplast</location>
    </subcellularLocation>
</comment>
<dbReference type="GO" id="GO:0048046">
    <property type="term" value="C:apoplast"/>
    <property type="evidence" value="ECO:0007669"/>
    <property type="project" value="UniProtKB-SubCell"/>
</dbReference>
<evidence type="ECO:0000313" key="5">
    <source>
        <dbReference type="Proteomes" id="UP000515151"/>
    </source>
</evidence>
<dbReference type="PANTHER" id="PTHR21495">
    <property type="entry name" value="NUCLEOPORIN-RELATED"/>
    <property type="match status" value="1"/>
</dbReference>
<proteinExistence type="inferred from homology"/>
<dbReference type="Pfam" id="PF03018">
    <property type="entry name" value="Dirigent"/>
    <property type="match status" value="1"/>
</dbReference>
<reference evidence="6 7" key="2">
    <citation type="submission" date="2025-04" db="UniProtKB">
        <authorList>
            <consortium name="RefSeq"/>
        </authorList>
    </citation>
    <scope>IDENTIFICATION</scope>
    <source>
        <tissue evidence="6 7">Leaf</tissue>
    </source>
</reference>
<sequence>KSDFARSLLPEQLELTTRKLTHLHFYLHENITGPFPNVIQVAQAPTTDKSRFSFRAVNVVDDLILVGPERSSKQIGRAQAVTAFASQNDFAVLLAINLAFTEGKYNGSTVTISGRNMVFTELRELPVVGGSGVFRFATGYVKTSTQFMDLKAGILVLEYDVYVFHY</sequence>
<evidence type="ECO:0000256" key="3">
    <source>
        <dbReference type="ARBA" id="ARBA00022525"/>
    </source>
</evidence>